<dbReference type="Proteomes" id="UP000199354">
    <property type="component" value="Unassembled WGS sequence"/>
</dbReference>
<dbReference type="InterPro" id="IPR049712">
    <property type="entry name" value="Poly_export"/>
</dbReference>
<dbReference type="EMBL" id="FMVF01000005">
    <property type="protein sequence ID" value="SCY39471.1"/>
    <property type="molecule type" value="Genomic_DNA"/>
</dbReference>
<accession>A0A1G5FJZ3</accession>
<dbReference type="PROSITE" id="PS51257">
    <property type="entry name" value="PROKAR_LIPOPROTEIN"/>
    <property type="match status" value="1"/>
</dbReference>
<reference evidence="4 5" key="1">
    <citation type="submission" date="2016-10" db="EMBL/GenBank/DDBJ databases">
        <authorList>
            <person name="de Groot N.N."/>
        </authorList>
    </citation>
    <scope>NUCLEOTIDE SEQUENCE [LARGE SCALE GENOMIC DNA]</scope>
    <source>
        <strain evidence="4 5">CGMCC 1.7031</strain>
    </source>
</reference>
<dbReference type="Pfam" id="PF02563">
    <property type="entry name" value="Poly_export"/>
    <property type="match status" value="1"/>
</dbReference>
<keyword evidence="5" id="KW-1185">Reference proteome</keyword>
<dbReference type="PANTHER" id="PTHR33619:SF3">
    <property type="entry name" value="POLYSACCHARIDE EXPORT PROTEIN GFCE-RELATED"/>
    <property type="match status" value="1"/>
</dbReference>
<name>A0A1G5FJZ3_9FLAO</name>
<feature type="domain" description="Polysaccharide export protein N-terminal" evidence="3">
    <location>
        <begin position="46"/>
        <end position="135"/>
    </location>
</feature>
<feature type="transmembrane region" description="Helical" evidence="2">
    <location>
        <begin position="234"/>
        <end position="252"/>
    </location>
</feature>
<keyword evidence="1" id="KW-0732">Signal</keyword>
<dbReference type="AlphaFoldDB" id="A0A1G5FJZ3"/>
<dbReference type="InterPro" id="IPR003715">
    <property type="entry name" value="Poly_export_N"/>
</dbReference>
<dbReference type="GO" id="GO:0015159">
    <property type="term" value="F:polysaccharide transmembrane transporter activity"/>
    <property type="evidence" value="ECO:0007669"/>
    <property type="project" value="InterPro"/>
</dbReference>
<keyword evidence="2" id="KW-1133">Transmembrane helix</keyword>
<evidence type="ECO:0000259" key="3">
    <source>
        <dbReference type="Pfam" id="PF02563"/>
    </source>
</evidence>
<evidence type="ECO:0000256" key="1">
    <source>
        <dbReference type="ARBA" id="ARBA00022729"/>
    </source>
</evidence>
<dbReference type="PANTHER" id="PTHR33619">
    <property type="entry name" value="POLYSACCHARIDE EXPORT PROTEIN GFCE-RELATED"/>
    <property type="match status" value="1"/>
</dbReference>
<organism evidence="4 5">
    <name type="scientific">Flavobacterium caeni</name>
    <dbReference type="NCBI Taxonomy" id="490189"/>
    <lineage>
        <taxon>Bacteria</taxon>
        <taxon>Pseudomonadati</taxon>
        <taxon>Bacteroidota</taxon>
        <taxon>Flavobacteriia</taxon>
        <taxon>Flavobacteriales</taxon>
        <taxon>Flavobacteriaceae</taxon>
        <taxon>Flavobacterium</taxon>
    </lineage>
</organism>
<sequence>MRSVVNKSLLLLLFSMLLFSCASRKRIVYMQDIEKAKSYDEAAQFEPTLQPDDLLSIVVSTESEEIAAPFNLPDIQSSDSDYRGLKTYLLDNSGYIDFPIIGKIKLGGLTRTEANIKLVAAISEYVKNPIVNLRIVNYKVSVLGEVARSGSYNVVGERISLLEALSMAGDLTIYGRRDNLLIVREKEGKKTYNRVDITNPDFLNSPFYYLSQNDVVYVEPNKTRVNASVIGPDVYVWFSSLSLLVTIIVVLTR</sequence>
<dbReference type="Gene3D" id="3.10.560.10">
    <property type="entry name" value="Outer membrane lipoprotein wza domain like"/>
    <property type="match status" value="1"/>
</dbReference>
<protein>
    <submittedName>
        <fullName evidence="4">Polysaccharide export outer membrane protein</fullName>
    </submittedName>
</protein>
<proteinExistence type="predicted"/>
<evidence type="ECO:0000313" key="4">
    <source>
        <dbReference type="EMBL" id="SCY39471.1"/>
    </source>
</evidence>
<keyword evidence="2" id="KW-0472">Membrane</keyword>
<evidence type="ECO:0000256" key="2">
    <source>
        <dbReference type="SAM" id="Phobius"/>
    </source>
</evidence>
<dbReference type="STRING" id="490189.SAMN02927903_01313"/>
<evidence type="ECO:0000313" key="5">
    <source>
        <dbReference type="Proteomes" id="UP000199354"/>
    </source>
</evidence>
<gene>
    <name evidence="4" type="ORF">SAMN02927903_01313</name>
</gene>
<keyword evidence="2" id="KW-0812">Transmembrane</keyword>
<dbReference type="OrthoDB" id="662756at2"/>
<dbReference type="RefSeq" id="WP_091141500.1">
    <property type="nucleotide sequence ID" value="NZ_FMVF01000005.1"/>
</dbReference>